<dbReference type="EMBL" id="JAWXXP010000001">
    <property type="protein sequence ID" value="MDX5990479.1"/>
    <property type="molecule type" value="Genomic_DNA"/>
</dbReference>
<keyword evidence="6" id="KW-1185">Reference proteome</keyword>
<dbReference type="Proteomes" id="UP000182413">
    <property type="component" value="Unassembled WGS sequence"/>
</dbReference>
<dbReference type="Pfam" id="PF13472">
    <property type="entry name" value="Lipase_GDSL_2"/>
    <property type="match status" value="1"/>
</dbReference>
<evidence type="ECO:0000313" key="3">
    <source>
        <dbReference type="EMBL" id="MDX5995494.1"/>
    </source>
</evidence>
<gene>
    <name evidence="4" type="ORF">SAMN05216575_106229</name>
    <name evidence="2" type="ORF">SIM71_00185</name>
    <name evidence="3" type="ORF">SIM71_25820</name>
</gene>
<dbReference type="AlphaFoldDB" id="A0A1G7JH73"/>
<feature type="domain" description="SGNH hydrolase-type esterase" evidence="1">
    <location>
        <begin position="581"/>
        <end position="697"/>
    </location>
</feature>
<evidence type="ECO:0000313" key="2">
    <source>
        <dbReference type="EMBL" id="MDX5990479.1"/>
    </source>
</evidence>
<organism evidence="4 5">
    <name type="scientific">Ectopseudomonas alcaliphila</name>
    <dbReference type="NCBI Taxonomy" id="101564"/>
    <lineage>
        <taxon>Bacteria</taxon>
        <taxon>Pseudomonadati</taxon>
        <taxon>Pseudomonadota</taxon>
        <taxon>Gammaproteobacteria</taxon>
        <taxon>Pseudomonadales</taxon>
        <taxon>Pseudomonadaceae</taxon>
        <taxon>Ectopseudomonas</taxon>
    </lineage>
</organism>
<dbReference type="RefSeq" id="WP_074680682.1">
    <property type="nucleotide sequence ID" value="NZ_CBCSET010000010.1"/>
</dbReference>
<evidence type="ECO:0000313" key="4">
    <source>
        <dbReference type="EMBL" id="SDF24266.1"/>
    </source>
</evidence>
<evidence type="ECO:0000259" key="1">
    <source>
        <dbReference type="Pfam" id="PF13472"/>
    </source>
</evidence>
<evidence type="ECO:0000313" key="5">
    <source>
        <dbReference type="Proteomes" id="UP000182413"/>
    </source>
</evidence>
<dbReference type="GO" id="GO:0016788">
    <property type="term" value="F:hydrolase activity, acting on ester bonds"/>
    <property type="evidence" value="ECO:0007669"/>
    <property type="project" value="UniProtKB-ARBA"/>
</dbReference>
<dbReference type="Gene3D" id="3.40.50.1110">
    <property type="entry name" value="SGNH hydrolase"/>
    <property type="match status" value="1"/>
</dbReference>
<reference evidence="4 5" key="1">
    <citation type="submission" date="2016-10" db="EMBL/GenBank/DDBJ databases">
        <authorList>
            <person name="de Groot N.N."/>
        </authorList>
    </citation>
    <scope>NUCLEOTIDE SEQUENCE [LARGE SCALE GENOMIC DNA]</scope>
    <source>
        <strain evidence="4 5">JCM 10630</strain>
    </source>
</reference>
<dbReference type="Proteomes" id="UP001278050">
    <property type="component" value="Unassembled WGS sequence"/>
</dbReference>
<reference evidence="2 6" key="2">
    <citation type="submission" date="2023-11" db="EMBL/GenBank/DDBJ databases">
        <title>MicrobeMod: A computational toolkit for identifying prokaryotic methylation and restriction-modification with nanopore sequencing.</title>
        <authorList>
            <person name="Crits-Christoph A."/>
            <person name="Kang S.C."/>
            <person name="Lee H."/>
            <person name="Ostrov N."/>
        </authorList>
    </citation>
    <scope>NUCLEOTIDE SEQUENCE [LARGE SCALE GENOMIC DNA]</scope>
    <source>
        <strain evidence="2 6">ATCC BAA-571</strain>
    </source>
</reference>
<dbReference type="EMBL" id="FNAE01000006">
    <property type="protein sequence ID" value="SDF24266.1"/>
    <property type="molecule type" value="Genomic_DNA"/>
</dbReference>
<dbReference type="InterPro" id="IPR013830">
    <property type="entry name" value="SGNH_hydro"/>
</dbReference>
<protein>
    <submittedName>
        <fullName evidence="4">Phage T7 tail fibre protein</fullName>
    </submittedName>
    <submittedName>
        <fullName evidence="2">Phage tail fiber protein</fullName>
    </submittedName>
</protein>
<evidence type="ECO:0000313" key="6">
    <source>
        <dbReference type="Proteomes" id="UP001278050"/>
    </source>
</evidence>
<dbReference type="EMBL" id="JAWXXP010000002">
    <property type="protein sequence ID" value="MDX5995494.1"/>
    <property type="molecule type" value="Genomic_DNA"/>
</dbReference>
<dbReference type="SUPFAM" id="SSF52266">
    <property type="entry name" value="SGNH hydrolase"/>
    <property type="match status" value="1"/>
</dbReference>
<sequence>MAVPQQQPFVEYASNGIATVFAIPFRLIRDDDLGVYLDGVELTSGFVISNVGSDIGQISFAVAPPSGVLALRREVPLERSTDYQDNGDLLAETINLDFDRLWCALQDMNYDLRRALLREALSDFYDANGLQIKNLADPTEDTDVANKRWVSQFLATLIGGLVIGPVGAAAAVTYTAPDGQLNTVQDMSDARGSSLIGYSADGGVARTVEAKLREIASRADYASDANFLAAAVGKPSIDAAGNLDAPIKKTNGDVITLQELASQEPPTVNVSPSISTSPAYIDQFIDGFFARGMLTTETNGVVTERSITASASAGGNVISIGSNTNLVVGGGVTVLHEDGTYWPYLITALTSSSVTVFPALRAAVNTSGKIERTWFNRAHPGKFYMRYLAQRVARNTEAQSTFPIGRRVAFVEYGSGTTTALGGLSTTTGATLNYYDPLPTGASGTVSTAPRFTFERTAYVDFTSSSTGYAQTGLFALREYLSSAAVFSIASDRPIRITVLDNSGRTLASTVYSPLFIASANMAHRRVRLNFFSANATSVRFRFEAATTSASAVAIGSIEVYQTSQSNGLIIEKKDAVIVGVGDSWIAGDEANNAQRESIMTQLAIELPDATVINSGVGGTTIFQQLASFDASVAVHKPDYVVLNTGTNEAYNPSSATFDPNAVNDFIAAYIQMISKIQSIGARPIILGLPALAQSDAEVPALAEWELLNRSRLQYIRFMRALSDRPSAS</sequence>
<dbReference type="InterPro" id="IPR036514">
    <property type="entry name" value="SGNH_hydro_sf"/>
</dbReference>
<proteinExistence type="predicted"/>
<name>A0A1G7JH73_9GAMM</name>
<dbReference type="CDD" id="cd00229">
    <property type="entry name" value="SGNH_hydrolase"/>
    <property type="match status" value="1"/>
</dbReference>
<dbReference type="OrthoDB" id="7022686at2"/>
<accession>A0A1G7JH73</accession>